<keyword evidence="5" id="KW-1185">Reference proteome</keyword>
<dbReference type="Proteomes" id="UP000748531">
    <property type="component" value="Unassembled WGS sequence"/>
</dbReference>
<keyword evidence="1" id="KW-1015">Disulfide bond</keyword>
<dbReference type="Pfam" id="PF00089">
    <property type="entry name" value="Trypsin"/>
    <property type="match status" value="1"/>
</dbReference>
<evidence type="ECO:0000256" key="2">
    <source>
        <dbReference type="ARBA" id="ARBA00024195"/>
    </source>
</evidence>
<dbReference type="OrthoDB" id="6267810at2759"/>
<gene>
    <name evidence="4" type="ORF">PHET_04040</name>
</gene>
<dbReference type="InterPro" id="IPR043504">
    <property type="entry name" value="Peptidase_S1_PA_chymotrypsin"/>
</dbReference>
<dbReference type="AlphaFoldDB" id="A0A8J4SNI5"/>
<accession>A0A8J4SNI5</accession>
<dbReference type="EMBL" id="LUCH01001861">
    <property type="protein sequence ID" value="KAF5402363.1"/>
    <property type="molecule type" value="Genomic_DNA"/>
</dbReference>
<dbReference type="Gene3D" id="2.40.10.10">
    <property type="entry name" value="Trypsin-like serine proteases"/>
    <property type="match status" value="2"/>
</dbReference>
<comment type="similarity">
    <text evidence="2">Belongs to the peptidase S1 family. CLIP subfamily.</text>
</comment>
<evidence type="ECO:0000313" key="4">
    <source>
        <dbReference type="EMBL" id="KAF5402363.1"/>
    </source>
</evidence>
<feature type="domain" description="Peptidase S1" evidence="3">
    <location>
        <begin position="1"/>
        <end position="177"/>
    </location>
</feature>
<dbReference type="InterPro" id="IPR001254">
    <property type="entry name" value="Trypsin_dom"/>
</dbReference>
<sequence length="228" mass="24617">GNRSNAGKILHFHVEKIILHPANKIGVLKYDIALMKTKGRIPYIWNRSVPALLPLSKHITQWPSAGTICTIVGWGCTRAGGRTNDVASVAKLKALNHQTCGRLLNGVGNGHQFCAGYYNSGIGTCSGDSGSGLVCKNHGSTTLMGVLSGIAAQQPQNYPGVYMRVAAFIDWIRTQGDSGSALVCNYYGSMTVMSLSSLIPHILLSNVPTIFVRMVMILDWIQTGMRRN</sequence>
<evidence type="ECO:0000259" key="3">
    <source>
        <dbReference type="PROSITE" id="PS50240"/>
    </source>
</evidence>
<evidence type="ECO:0000313" key="5">
    <source>
        <dbReference type="Proteomes" id="UP000748531"/>
    </source>
</evidence>
<feature type="non-terminal residue" evidence="4">
    <location>
        <position position="1"/>
    </location>
</feature>
<name>A0A8J4SNI5_9TREM</name>
<dbReference type="GO" id="GO:0006508">
    <property type="term" value="P:proteolysis"/>
    <property type="evidence" value="ECO:0007669"/>
    <property type="project" value="InterPro"/>
</dbReference>
<dbReference type="InterPro" id="IPR051487">
    <property type="entry name" value="Ser/Thr_Proteases_Immune/Dev"/>
</dbReference>
<evidence type="ECO:0000256" key="1">
    <source>
        <dbReference type="ARBA" id="ARBA00023157"/>
    </source>
</evidence>
<protein>
    <submittedName>
        <fullName evidence="4">Subfamily S1A unassigned peptidase (S01 family)</fullName>
    </submittedName>
</protein>
<reference evidence="4" key="1">
    <citation type="submission" date="2019-05" db="EMBL/GenBank/DDBJ databases">
        <title>Annotation for the trematode Paragonimus heterotremus.</title>
        <authorList>
            <person name="Choi Y.-J."/>
        </authorList>
    </citation>
    <scope>NUCLEOTIDE SEQUENCE</scope>
    <source>
        <strain evidence="4">LC</strain>
    </source>
</reference>
<dbReference type="SMART" id="SM00020">
    <property type="entry name" value="Tryp_SPc"/>
    <property type="match status" value="1"/>
</dbReference>
<comment type="caution">
    <text evidence="4">The sequence shown here is derived from an EMBL/GenBank/DDBJ whole genome shotgun (WGS) entry which is preliminary data.</text>
</comment>
<dbReference type="PANTHER" id="PTHR24256">
    <property type="entry name" value="TRYPTASE-RELATED"/>
    <property type="match status" value="1"/>
</dbReference>
<dbReference type="InterPro" id="IPR009003">
    <property type="entry name" value="Peptidase_S1_PA"/>
</dbReference>
<dbReference type="GO" id="GO:0004252">
    <property type="term" value="F:serine-type endopeptidase activity"/>
    <property type="evidence" value="ECO:0007669"/>
    <property type="project" value="InterPro"/>
</dbReference>
<organism evidence="4 5">
    <name type="scientific">Paragonimus heterotremus</name>
    <dbReference type="NCBI Taxonomy" id="100268"/>
    <lineage>
        <taxon>Eukaryota</taxon>
        <taxon>Metazoa</taxon>
        <taxon>Spiralia</taxon>
        <taxon>Lophotrochozoa</taxon>
        <taxon>Platyhelminthes</taxon>
        <taxon>Trematoda</taxon>
        <taxon>Digenea</taxon>
        <taxon>Plagiorchiida</taxon>
        <taxon>Troglotremata</taxon>
        <taxon>Troglotrematidae</taxon>
        <taxon>Paragonimus</taxon>
    </lineage>
</organism>
<dbReference type="PROSITE" id="PS50240">
    <property type="entry name" value="TRYPSIN_DOM"/>
    <property type="match status" value="1"/>
</dbReference>
<dbReference type="SUPFAM" id="SSF50494">
    <property type="entry name" value="Trypsin-like serine proteases"/>
    <property type="match status" value="2"/>
</dbReference>
<proteinExistence type="inferred from homology"/>